<reference key="1">
    <citation type="journal article" date="2011" name="Mol. Biol. Evol.">
        <title>Unity in variety -- the pan-genome of the Chlamydiae.</title>
        <authorList>
            <person name="Collingro A."/>
            <person name="Tischler P."/>
            <person name="Weinmaier T."/>
            <person name="Penz T."/>
            <person name="Heinz E."/>
            <person name="Brunham R.C."/>
            <person name="Read T.D."/>
            <person name="Bavoil P.M."/>
            <person name="Sachse K."/>
            <person name="Kahane S."/>
            <person name="Friedman M.G."/>
            <person name="Rattei T."/>
            <person name="Myers G.S.A."/>
            <person name="Horn M."/>
        </authorList>
    </citation>
    <scope>NUCLEOTIDE SEQUENCE</scope>
    <source>
        <strain>Z</strain>
    </source>
</reference>
<accession>F8L796</accession>
<dbReference type="STRING" id="331113.SNE_A07370"/>
<gene>
    <name evidence="1" type="ordered locus">SNE_A07370</name>
</gene>
<keyword evidence="2" id="KW-1185">Reference proteome</keyword>
<proteinExistence type="predicted"/>
<dbReference type="Proteomes" id="UP000000496">
    <property type="component" value="Chromosome gsn.131"/>
</dbReference>
<evidence type="ECO:0000313" key="2">
    <source>
        <dbReference type="Proteomes" id="UP000000496"/>
    </source>
</evidence>
<dbReference type="AlphaFoldDB" id="F8L796"/>
<sequence>MQSLIKCGLIKGSTSYAPAYRGQTTLKLIIYGLMSDQGMRERIRDELRELIIIFQSELPFSVARLETIDDDISTMMSLYNYLVQLSFNPQLINDSDYLNNLYQAFSKAEPSLNGCVNDLVLFNCDLIAADLYTAGFIVLPDFQLTANFQNSSNLQPLMLSLMTDMNQLFFQHMINHLLIGINTMIEKKS</sequence>
<dbReference type="EMBL" id="FR872582">
    <property type="protein sequence ID" value="CCB88614.1"/>
    <property type="molecule type" value="Genomic_DNA"/>
</dbReference>
<name>F8L796_SIMNZ</name>
<reference evidence="1 2" key="2">
    <citation type="journal article" date="2011" name="Mol. Biol. Evol.">
        <title>Unity in variety--the pan-genome of the Chlamydiae.</title>
        <authorList>
            <person name="Collingro A."/>
            <person name="Tischler P."/>
            <person name="Weinmaier T."/>
            <person name="Penz T."/>
            <person name="Heinz E."/>
            <person name="Brunham R.C."/>
            <person name="Read T.D."/>
            <person name="Bavoil P.M."/>
            <person name="Sachse K."/>
            <person name="Kahane S."/>
            <person name="Friedman M.G."/>
            <person name="Rattei T."/>
            <person name="Myers G.S."/>
            <person name="Horn M."/>
        </authorList>
    </citation>
    <scope>NUCLEOTIDE SEQUENCE [LARGE SCALE GENOMIC DNA]</scope>
    <source>
        <strain evidence="2">ATCC VR-1471 / Z</strain>
    </source>
</reference>
<protein>
    <submittedName>
        <fullName evidence="1">Uncharacterized protein</fullName>
    </submittedName>
</protein>
<dbReference type="KEGG" id="sng:SNE_A07370"/>
<evidence type="ECO:0000313" key="1">
    <source>
        <dbReference type="EMBL" id="CCB88614.1"/>
    </source>
</evidence>
<organism evidence="1 2">
    <name type="scientific">Simkania negevensis (strain ATCC VR-1471 / DSM 27360 / Z)</name>
    <dbReference type="NCBI Taxonomy" id="331113"/>
    <lineage>
        <taxon>Bacteria</taxon>
        <taxon>Pseudomonadati</taxon>
        <taxon>Chlamydiota</taxon>
        <taxon>Chlamydiia</taxon>
        <taxon>Parachlamydiales</taxon>
        <taxon>Simkaniaceae</taxon>
        <taxon>Simkania</taxon>
    </lineage>
</organism>
<dbReference type="HOGENOM" id="CLU_093171_0_0_0"/>